<feature type="region of interest" description="Disordered" evidence="7">
    <location>
        <begin position="26"/>
        <end position="49"/>
    </location>
</feature>
<evidence type="ECO:0000256" key="5">
    <source>
        <dbReference type="ARBA" id="ARBA00023136"/>
    </source>
</evidence>
<keyword evidence="5 6" id="KW-0472">Membrane</keyword>
<feature type="transmembrane region" description="Helical" evidence="6">
    <location>
        <begin position="786"/>
        <end position="807"/>
    </location>
</feature>
<feature type="transmembrane region" description="Helical" evidence="6">
    <location>
        <begin position="209"/>
        <end position="230"/>
    </location>
</feature>
<feature type="transmembrane region" description="Helical" evidence="6">
    <location>
        <begin position="403"/>
        <end position="425"/>
    </location>
</feature>
<dbReference type="PANTHER" id="PTHR11206">
    <property type="entry name" value="MULTIDRUG RESISTANCE PROTEIN"/>
    <property type="match status" value="1"/>
</dbReference>
<feature type="transmembrane region" description="Helical" evidence="6">
    <location>
        <begin position="743"/>
        <end position="766"/>
    </location>
</feature>
<keyword evidence="3 6" id="KW-0812">Transmembrane</keyword>
<evidence type="ECO:0000256" key="7">
    <source>
        <dbReference type="SAM" id="MobiDB-lite"/>
    </source>
</evidence>
<feature type="transmembrane region" description="Helical" evidence="6">
    <location>
        <begin position="236"/>
        <end position="261"/>
    </location>
</feature>
<organism evidence="8 9">
    <name type="scientific">Solanum commersonii</name>
    <name type="common">Commerson's wild potato</name>
    <name type="synonym">Commerson's nightshade</name>
    <dbReference type="NCBI Taxonomy" id="4109"/>
    <lineage>
        <taxon>Eukaryota</taxon>
        <taxon>Viridiplantae</taxon>
        <taxon>Streptophyta</taxon>
        <taxon>Embryophyta</taxon>
        <taxon>Tracheophyta</taxon>
        <taxon>Spermatophyta</taxon>
        <taxon>Magnoliopsida</taxon>
        <taxon>eudicotyledons</taxon>
        <taxon>Gunneridae</taxon>
        <taxon>Pentapetalae</taxon>
        <taxon>asterids</taxon>
        <taxon>lamiids</taxon>
        <taxon>Solanales</taxon>
        <taxon>Solanaceae</taxon>
        <taxon>Solanoideae</taxon>
        <taxon>Solaneae</taxon>
        <taxon>Solanum</taxon>
    </lineage>
</organism>
<feature type="transmembrane region" description="Helical" evidence="6">
    <location>
        <begin position="432"/>
        <end position="452"/>
    </location>
</feature>
<feature type="transmembrane region" description="Helical" evidence="6">
    <location>
        <begin position="827"/>
        <end position="850"/>
    </location>
</feature>
<feature type="transmembrane region" description="Helical" evidence="6">
    <location>
        <begin position="96"/>
        <end position="123"/>
    </location>
</feature>
<evidence type="ECO:0000256" key="2">
    <source>
        <dbReference type="ARBA" id="ARBA00010199"/>
    </source>
</evidence>
<dbReference type="GO" id="GO:0016020">
    <property type="term" value="C:membrane"/>
    <property type="evidence" value="ECO:0007669"/>
    <property type="project" value="UniProtKB-SubCell"/>
</dbReference>
<dbReference type="CDD" id="cd13132">
    <property type="entry name" value="MATE_eukaryotic"/>
    <property type="match status" value="1"/>
</dbReference>
<comment type="caution">
    <text evidence="8">The sequence shown here is derived from an EMBL/GenBank/DDBJ whole genome shotgun (WGS) entry which is preliminary data.</text>
</comment>
<dbReference type="InterPro" id="IPR045069">
    <property type="entry name" value="MATE_euk"/>
</dbReference>
<dbReference type="Pfam" id="PF01554">
    <property type="entry name" value="MatE"/>
    <property type="match status" value="3"/>
</dbReference>
<reference evidence="8 9" key="1">
    <citation type="submission" date="2020-09" db="EMBL/GenBank/DDBJ databases">
        <title>De no assembly of potato wild relative species, Solanum commersonii.</title>
        <authorList>
            <person name="Cho K."/>
        </authorList>
    </citation>
    <scope>NUCLEOTIDE SEQUENCE [LARGE SCALE GENOMIC DNA]</scope>
    <source>
        <strain evidence="8">LZ3.2</strain>
        <tissue evidence="8">Leaf</tissue>
    </source>
</reference>
<feature type="transmembrane region" description="Helical" evidence="6">
    <location>
        <begin position="181"/>
        <end position="202"/>
    </location>
</feature>
<name>A0A9J5ZKQ5_SOLCO</name>
<evidence type="ECO:0000313" key="9">
    <source>
        <dbReference type="Proteomes" id="UP000824120"/>
    </source>
</evidence>
<keyword evidence="9" id="KW-1185">Reference proteome</keyword>
<feature type="transmembrane region" description="Helical" evidence="6">
    <location>
        <begin position="871"/>
        <end position="897"/>
    </location>
</feature>
<feature type="transmembrane region" description="Helical" evidence="6">
    <location>
        <begin position="282"/>
        <end position="307"/>
    </location>
</feature>
<dbReference type="GO" id="GO:1990961">
    <property type="term" value="P:xenobiotic detoxification by transmembrane export across the plasma membrane"/>
    <property type="evidence" value="ECO:0007669"/>
    <property type="project" value="InterPro"/>
</dbReference>
<evidence type="ECO:0000256" key="6">
    <source>
        <dbReference type="RuleBase" id="RU004914"/>
    </source>
</evidence>
<sequence length="949" mass="104877">MYMSIFSPTISKFAVMLSLNRRTNSNTPNEALLHTQDTDSEEKEESKAENLVKRTCQESKMIWEIAGPSIFNRLTMFSLTVISQSFAGHLGNRDLAAISIATTFFISISFGFLLGMASALETLCGQAYGAKQYTLLGVYLQRSLVVLFLSSLVLLPLFVFAEPILEFLGQPEAVAKLTGKVAIWLIPMHLSFPFQFTLLRFLQCQLKTVVIAWVSVGTLALHVVLCWIFLYKLGFGIVGTALILDISWWISVLGLLVYIVFGGCPHSWSGFSMQAFVGLWDFLKLAVASGVMLLLENIYFRVLVIVSGHMNNTEVAVDALSICITIIGWESMIPLGFLAATGVRIANELGAGNGNRAKFATKVALLNTLALGILFWSIVMVFPDKLSMIFTSSIPVIKMVGGFAFLLATTILCNCVQPVLSGVAVGSGWQALVAYVNLGSYYLVGVPFGLMVRYDHGDSSSNLDFSDYDHQMSMDHIKRSGKAQNGPLSLSVIDENRQPLLLAVETSANRLPENKTERTEDEDDKDLKTRVWIETKKLWHIVGPAIFSRIATYTMNIITQSFAGHLGEVELAAISISNTVIVGLNFVRDGECIRNLMRTSLWSKKASYVRNIHAEIMDRFNPLLFPSPSDVHIRYPNFKSTRSTRRRGRAIRGSGVVVYSSALQLCFSVSDTEVPSEPAEDGGYRLDFTGGAGDSHGDQLVVCVQTEFGDSGSRCSTRHIVVAAGYWNVYIRRMRWVSRNVEWLLNTSIFGTLGIFSTFRCCWCYALNWYYRILMLMTGYLENATLALDAFMNINGWEMMIPLAFFAATGVRVANELGAGRGKAAKFATAVSVIQSTIIGLIFCVLIMIYQDKFALIFSSSFDVLKAFKKISYLLAFTILLNSVQPVLSGVAVGSGWQSKVAYINLGCYYLVGVPLGILMGMVLHTGLEARKARMHVEKWSEPPPVSQS</sequence>
<feature type="transmembrane region" description="Helical" evidence="6">
    <location>
        <begin position="319"/>
        <end position="343"/>
    </location>
</feature>
<dbReference type="AlphaFoldDB" id="A0A9J5ZKQ5"/>
<accession>A0A9J5ZKQ5</accession>
<dbReference type="InterPro" id="IPR002528">
    <property type="entry name" value="MATE_fam"/>
</dbReference>
<evidence type="ECO:0000256" key="3">
    <source>
        <dbReference type="ARBA" id="ARBA00022692"/>
    </source>
</evidence>
<gene>
    <name evidence="8" type="ORF">H5410_023994</name>
</gene>
<dbReference type="GO" id="GO:0042910">
    <property type="term" value="F:xenobiotic transmembrane transporter activity"/>
    <property type="evidence" value="ECO:0007669"/>
    <property type="project" value="InterPro"/>
</dbReference>
<keyword evidence="4 6" id="KW-1133">Transmembrane helix</keyword>
<evidence type="ECO:0000313" key="8">
    <source>
        <dbReference type="EMBL" id="KAG5612713.1"/>
    </source>
</evidence>
<dbReference type="NCBIfam" id="TIGR00797">
    <property type="entry name" value="matE"/>
    <property type="match status" value="1"/>
</dbReference>
<evidence type="ECO:0000256" key="1">
    <source>
        <dbReference type="ARBA" id="ARBA00004141"/>
    </source>
</evidence>
<dbReference type="EMBL" id="JACXVP010000004">
    <property type="protein sequence ID" value="KAG5612713.1"/>
    <property type="molecule type" value="Genomic_DNA"/>
</dbReference>
<feature type="transmembrane region" description="Helical" evidence="6">
    <location>
        <begin position="144"/>
        <end position="161"/>
    </location>
</feature>
<comment type="similarity">
    <text evidence="2 6">Belongs to the multi antimicrobial extrusion (MATE) (TC 2.A.66.1) family.</text>
</comment>
<dbReference type="OrthoDB" id="2126698at2759"/>
<feature type="transmembrane region" description="Helical" evidence="6">
    <location>
        <begin position="903"/>
        <end position="924"/>
    </location>
</feature>
<feature type="transmembrane region" description="Helical" evidence="6">
    <location>
        <begin position="364"/>
        <end position="383"/>
    </location>
</feature>
<evidence type="ECO:0000256" key="4">
    <source>
        <dbReference type="ARBA" id="ARBA00022989"/>
    </source>
</evidence>
<proteinExistence type="inferred from homology"/>
<comment type="subcellular location">
    <subcellularLocation>
        <location evidence="1">Membrane</location>
        <topology evidence="1">Multi-pass membrane protein</topology>
    </subcellularLocation>
</comment>
<dbReference type="GO" id="GO:0015297">
    <property type="term" value="F:antiporter activity"/>
    <property type="evidence" value="ECO:0007669"/>
    <property type="project" value="InterPro"/>
</dbReference>
<dbReference type="Proteomes" id="UP000824120">
    <property type="component" value="Chromosome 4"/>
</dbReference>
<protein>
    <recommendedName>
        <fullName evidence="6">Protein DETOXIFICATION</fullName>
    </recommendedName>
    <alternativeName>
        <fullName evidence="6">Multidrug and toxic compound extrusion protein</fullName>
    </alternativeName>
</protein>